<evidence type="ECO:0000259" key="5">
    <source>
        <dbReference type="PROSITE" id="PS50850"/>
    </source>
</evidence>
<feature type="transmembrane region" description="Helical" evidence="4">
    <location>
        <begin position="130"/>
        <end position="151"/>
    </location>
</feature>
<dbReference type="PROSITE" id="PS50850">
    <property type="entry name" value="MFS"/>
    <property type="match status" value="1"/>
</dbReference>
<dbReference type="PANTHER" id="PTHR42910:SF1">
    <property type="entry name" value="MAJOR FACILITATOR SUPERFAMILY (MFS) PROFILE DOMAIN-CONTAINING PROTEIN"/>
    <property type="match status" value="1"/>
</dbReference>
<evidence type="ECO:0000313" key="6">
    <source>
        <dbReference type="EMBL" id="WXB16344.1"/>
    </source>
</evidence>
<evidence type="ECO:0000256" key="4">
    <source>
        <dbReference type="SAM" id="Phobius"/>
    </source>
</evidence>
<feature type="transmembrane region" description="Helical" evidence="4">
    <location>
        <begin position="192"/>
        <end position="213"/>
    </location>
</feature>
<gene>
    <name evidence="6" type="ORF">LZC94_03490</name>
</gene>
<proteinExistence type="predicted"/>
<sequence length="420" mass="44110">MTLQTEITAENEIAAGAASDVREDPPPRDGAGTKRLSRYATLLFSVACGLAVANVYFSQPLLDAIGAEFDMSQAVLGIVVTITQIGYGLGLLLLVPLGDKLNRRTMITTQSILSAIALTGVGLAPTGPLLLAAMAAIGLLAVVTQVLVAYAATLAAPEQRGHVVGIVTSGIVTGILLARTVAGAIADLAGWRAVYFFSAVLTLVVTTLLYRVLPARDIARVTTPYSKLIASVFTLFVRERVLRMRALFALLIFASTTVLWTPMVLPLRAPPFSLSHTAIGLFGLAGAAGALAAARAGSLADRGYERWVTGGALLLMFVSWLPIYMMSLSLWALVLGVITFDLGLQATHVTNQSTLYHALPPDTHSRLTAGYMIFYSIGCAAGSIASTTAYAHGGWTGVCLLGATLSAIVLAFWVAMTRKG</sequence>
<feature type="domain" description="Major facilitator superfamily (MFS) profile" evidence="5">
    <location>
        <begin position="37"/>
        <end position="420"/>
    </location>
</feature>
<dbReference type="CDD" id="cd17324">
    <property type="entry name" value="MFS_NepI_like"/>
    <property type="match status" value="1"/>
</dbReference>
<keyword evidence="7" id="KW-1185">Reference proteome</keyword>
<evidence type="ECO:0000256" key="1">
    <source>
        <dbReference type="ARBA" id="ARBA00022692"/>
    </source>
</evidence>
<feature type="transmembrane region" description="Helical" evidence="4">
    <location>
        <begin position="74"/>
        <end position="95"/>
    </location>
</feature>
<dbReference type="RefSeq" id="WP_394825969.1">
    <property type="nucleotide sequence ID" value="NZ_CP089984.1"/>
</dbReference>
<dbReference type="Proteomes" id="UP001370348">
    <property type="component" value="Chromosome"/>
</dbReference>
<dbReference type="Gene3D" id="1.20.1250.20">
    <property type="entry name" value="MFS general substrate transporter like domains"/>
    <property type="match status" value="1"/>
</dbReference>
<feature type="transmembrane region" description="Helical" evidence="4">
    <location>
        <begin position="395"/>
        <end position="416"/>
    </location>
</feature>
<feature type="transmembrane region" description="Helical" evidence="4">
    <location>
        <begin position="277"/>
        <end position="294"/>
    </location>
</feature>
<organism evidence="6 7">
    <name type="scientific">Pendulispora albinea</name>
    <dbReference type="NCBI Taxonomy" id="2741071"/>
    <lineage>
        <taxon>Bacteria</taxon>
        <taxon>Pseudomonadati</taxon>
        <taxon>Myxococcota</taxon>
        <taxon>Myxococcia</taxon>
        <taxon>Myxococcales</taxon>
        <taxon>Sorangiineae</taxon>
        <taxon>Pendulisporaceae</taxon>
        <taxon>Pendulispora</taxon>
    </lineage>
</organism>
<name>A0ABZ2LZH4_9BACT</name>
<reference evidence="6 7" key="1">
    <citation type="submission" date="2021-12" db="EMBL/GenBank/DDBJ databases">
        <title>Discovery of the Pendulisporaceae a myxobacterial family with distinct sporulation behavior and unique specialized metabolism.</title>
        <authorList>
            <person name="Garcia R."/>
            <person name="Popoff A."/>
            <person name="Bader C.D."/>
            <person name="Loehr J."/>
            <person name="Walesch S."/>
            <person name="Walt C."/>
            <person name="Boldt J."/>
            <person name="Bunk B."/>
            <person name="Haeckl F.J.F.P.J."/>
            <person name="Gunesch A.P."/>
            <person name="Birkelbach J."/>
            <person name="Nuebel U."/>
            <person name="Pietschmann T."/>
            <person name="Bach T."/>
            <person name="Mueller R."/>
        </authorList>
    </citation>
    <scope>NUCLEOTIDE SEQUENCE [LARGE SCALE GENOMIC DNA]</scope>
    <source>
        <strain evidence="6 7">MSr11954</strain>
    </source>
</reference>
<feature type="transmembrane region" description="Helical" evidence="4">
    <location>
        <begin position="42"/>
        <end position="62"/>
    </location>
</feature>
<feature type="transmembrane region" description="Helical" evidence="4">
    <location>
        <begin position="369"/>
        <end position="389"/>
    </location>
</feature>
<accession>A0ABZ2LZH4</accession>
<feature type="transmembrane region" description="Helical" evidence="4">
    <location>
        <begin position="107"/>
        <end position="124"/>
    </location>
</feature>
<keyword evidence="3 4" id="KW-0472">Membrane</keyword>
<dbReference type="InterPro" id="IPR036259">
    <property type="entry name" value="MFS_trans_sf"/>
</dbReference>
<protein>
    <submittedName>
        <fullName evidence="6">MFS transporter</fullName>
    </submittedName>
</protein>
<evidence type="ECO:0000256" key="2">
    <source>
        <dbReference type="ARBA" id="ARBA00022989"/>
    </source>
</evidence>
<evidence type="ECO:0000256" key="3">
    <source>
        <dbReference type="ARBA" id="ARBA00023136"/>
    </source>
</evidence>
<dbReference type="InterPro" id="IPR020846">
    <property type="entry name" value="MFS_dom"/>
</dbReference>
<dbReference type="EMBL" id="CP089984">
    <property type="protein sequence ID" value="WXB16344.1"/>
    <property type="molecule type" value="Genomic_DNA"/>
</dbReference>
<feature type="transmembrane region" description="Helical" evidence="4">
    <location>
        <begin position="306"/>
        <end position="324"/>
    </location>
</feature>
<keyword evidence="1 4" id="KW-0812">Transmembrane</keyword>
<dbReference type="PANTHER" id="PTHR42910">
    <property type="entry name" value="TRANSPORTER SCO4007-RELATED"/>
    <property type="match status" value="1"/>
</dbReference>
<feature type="transmembrane region" description="Helical" evidence="4">
    <location>
        <begin position="163"/>
        <end position="186"/>
    </location>
</feature>
<evidence type="ECO:0000313" key="7">
    <source>
        <dbReference type="Proteomes" id="UP001370348"/>
    </source>
</evidence>
<dbReference type="Pfam" id="PF07690">
    <property type="entry name" value="MFS_1"/>
    <property type="match status" value="1"/>
</dbReference>
<keyword evidence="2 4" id="KW-1133">Transmembrane helix</keyword>
<feature type="transmembrane region" description="Helical" evidence="4">
    <location>
        <begin position="246"/>
        <end position="265"/>
    </location>
</feature>
<dbReference type="InterPro" id="IPR011701">
    <property type="entry name" value="MFS"/>
</dbReference>
<dbReference type="SUPFAM" id="SSF103473">
    <property type="entry name" value="MFS general substrate transporter"/>
    <property type="match status" value="1"/>
</dbReference>